<dbReference type="Proteomes" id="UP001157502">
    <property type="component" value="Chromosome 3"/>
</dbReference>
<dbReference type="EMBL" id="CM055730">
    <property type="protein sequence ID" value="KAJ8014297.1"/>
    <property type="molecule type" value="Genomic_DNA"/>
</dbReference>
<proteinExistence type="predicted"/>
<organism evidence="1 2">
    <name type="scientific">Dallia pectoralis</name>
    <name type="common">Alaska blackfish</name>
    <dbReference type="NCBI Taxonomy" id="75939"/>
    <lineage>
        <taxon>Eukaryota</taxon>
        <taxon>Metazoa</taxon>
        <taxon>Chordata</taxon>
        <taxon>Craniata</taxon>
        <taxon>Vertebrata</taxon>
        <taxon>Euteleostomi</taxon>
        <taxon>Actinopterygii</taxon>
        <taxon>Neopterygii</taxon>
        <taxon>Teleostei</taxon>
        <taxon>Protacanthopterygii</taxon>
        <taxon>Esociformes</taxon>
        <taxon>Umbridae</taxon>
        <taxon>Dallia</taxon>
    </lineage>
</organism>
<keyword evidence="2" id="KW-1185">Reference proteome</keyword>
<reference evidence="1" key="1">
    <citation type="submission" date="2021-05" db="EMBL/GenBank/DDBJ databases">
        <authorList>
            <person name="Pan Q."/>
            <person name="Jouanno E."/>
            <person name="Zahm M."/>
            <person name="Klopp C."/>
            <person name="Cabau C."/>
            <person name="Louis A."/>
            <person name="Berthelot C."/>
            <person name="Parey E."/>
            <person name="Roest Crollius H."/>
            <person name="Montfort J."/>
            <person name="Robinson-Rechavi M."/>
            <person name="Bouchez O."/>
            <person name="Lampietro C."/>
            <person name="Lopez Roques C."/>
            <person name="Donnadieu C."/>
            <person name="Postlethwait J."/>
            <person name="Bobe J."/>
            <person name="Dillon D."/>
            <person name="Chandos A."/>
            <person name="von Hippel F."/>
            <person name="Guiguen Y."/>
        </authorList>
    </citation>
    <scope>NUCLEOTIDE SEQUENCE</scope>
    <source>
        <strain evidence="1">YG-Jan2019</strain>
    </source>
</reference>
<evidence type="ECO:0000313" key="2">
    <source>
        <dbReference type="Proteomes" id="UP001157502"/>
    </source>
</evidence>
<sequence length="211" mass="23609">MAPNLSRGVLEPSHFEKMKVSSSMHVFSKSTSAALRYMVEKERKPESFLTTSWFLEKMDHWFELMSSRNVVTALSHFKIEVYEKAISFLRDLIHLFQELKIGPLETSPDRTADGHNNTRGQFLSTTLSGSYLGDASDHLADFLDTQISSSSASEVVRVEQLVHTSSCVLYHLAGYIVKSFIGFKLCEECQCALVEKVTSNARSGAAVPFTD</sequence>
<accession>A0ACC2HEB0</accession>
<protein>
    <submittedName>
        <fullName evidence="1">Uncharacterized protein</fullName>
    </submittedName>
</protein>
<evidence type="ECO:0000313" key="1">
    <source>
        <dbReference type="EMBL" id="KAJ8014297.1"/>
    </source>
</evidence>
<gene>
    <name evidence="1" type="ORF">DPEC_G00038790</name>
</gene>
<name>A0ACC2HEB0_DALPE</name>
<comment type="caution">
    <text evidence="1">The sequence shown here is derived from an EMBL/GenBank/DDBJ whole genome shotgun (WGS) entry which is preliminary data.</text>
</comment>